<dbReference type="AlphaFoldDB" id="A0AAF3EV24"/>
<accession>A0AAF3EV24</accession>
<feature type="chain" id="PRO_5042031865" evidence="1">
    <location>
        <begin position="17"/>
        <end position="158"/>
    </location>
</feature>
<keyword evidence="1" id="KW-0732">Signal</keyword>
<organism evidence="2 3">
    <name type="scientific">Mesorhabditis belari</name>
    <dbReference type="NCBI Taxonomy" id="2138241"/>
    <lineage>
        <taxon>Eukaryota</taxon>
        <taxon>Metazoa</taxon>
        <taxon>Ecdysozoa</taxon>
        <taxon>Nematoda</taxon>
        <taxon>Chromadorea</taxon>
        <taxon>Rhabditida</taxon>
        <taxon>Rhabditina</taxon>
        <taxon>Rhabditomorpha</taxon>
        <taxon>Rhabditoidea</taxon>
        <taxon>Rhabditidae</taxon>
        <taxon>Mesorhabditinae</taxon>
        <taxon>Mesorhabditis</taxon>
    </lineage>
</organism>
<proteinExistence type="predicted"/>
<name>A0AAF3EV24_9BILA</name>
<evidence type="ECO:0000313" key="3">
    <source>
        <dbReference type="WBParaSite" id="MBELARI_LOCUS18031"/>
    </source>
</evidence>
<keyword evidence="2" id="KW-1185">Reference proteome</keyword>
<feature type="signal peptide" evidence="1">
    <location>
        <begin position="1"/>
        <end position="16"/>
    </location>
</feature>
<dbReference type="Proteomes" id="UP000887575">
    <property type="component" value="Unassembled WGS sequence"/>
</dbReference>
<sequence length="158" mass="17090">MLSILLVVGLFVVVDAQCGNDPVCAKTPSCYRLTYMLRHPDDGNTGNSTFHYNCCDDAKGVTAIWSCTAPSKDHHVYLWINGVGFNSELPALSDAFGTANTAGLGNPTTPVELFCGADTGRWVIRNPTNDNWQLGGRNYYLPISDLTCVASLDVGKKK</sequence>
<evidence type="ECO:0000313" key="2">
    <source>
        <dbReference type="Proteomes" id="UP000887575"/>
    </source>
</evidence>
<protein>
    <submittedName>
        <fullName evidence="3">Uncharacterized protein</fullName>
    </submittedName>
</protein>
<reference evidence="3" key="1">
    <citation type="submission" date="2024-02" db="UniProtKB">
        <authorList>
            <consortium name="WormBaseParasite"/>
        </authorList>
    </citation>
    <scope>IDENTIFICATION</scope>
</reference>
<dbReference type="WBParaSite" id="MBELARI_LOCUS18031">
    <property type="protein sequence ID" value="MBELARI_LOCUS18031"/>
    <property type="gene ID" value="MBELARI_LOCUS18031"/>
</dbReference>
<evidence type="ECO:0000256" key="1">
    <source>
        <dbReference type="SAM" id="SignalP"/>
    </source>
</evidence>